<organism evidence="2 3">
    <name type="scientific">Kwoniella shivajii</name>
    <dbReference type="NCBI Taxonomy" id="564305"/>
    <lineage>
        <taxon>Eukaryota</taxon>
        <taxon>Fungi</taxon>
        <taxon>Dikarya</taxon>
        <taxon>Basidiomycota</taxon>
        <taxon>Agaricomycotina</taxon>
        <taxon>Tremellomycetes</taxon>
        <taxon>Tremellales</taxon>
        <taxon>Cryptococcaceae</taxon>
        <taxon>Kwoniella</taxon>
    </lineage>
</organism>
<feature type="chain" id="PRO_5045820328" evidence="1">
    <location>
        <begin position="21"/>
        <end position="141"/>
    </location>
</feature>
<gene>
    <name evidence="2" type="ORF">IL334_003983</name>
</gene>
<keyword evidence="3" id="KW-1185">Reference proteome</keyword>
<evidence type="ECO:0000313" key="2">
    <source>
        <dbReference type="EMBL" id="WRT67017.1"/>
    </source>
</evidence>
<reference evidence="2 3" key="1">
    <citation type="submission" date="2024-01" db="EMBL/GenBank/DDBJ databases">
        <title>Comparative genomics of Cryptococcus and Kwoniella reveals pathogenesis evolution and contrasting modes of karyotype evolution via chromosome fusion or intercentromeric recombination.</title>
        <authorList>
            <person name="Coelho M.A."/>
            <person name="David-Palma M."/>
            <person name="Shea T."/>
            <person name="Bowers K."/>
            <person name="McGinley-Smith S."/>
            <person name="Mohammad A.W."/>
            <person name="Gnirke A."/>
            <person name="Yurkov A.M."/>
            <person name="Nowrousian M."/>
            <person name="Sun S."/>
            <person name="Cuomo C.A."/>
            <person name="Heitman J."/>
        </authorList>
    </citation>
    <scope>NUCLEOTIDE SEQUENCE [LARGE SCALE GENOMIC DNA]</scope>
    <source>
        <strain evidence="2">CBS 11374</strain>
    </source>
</reference>
<dbReference type="EMBL" id="CP141885">
    <property type="protein sequence ID" value="WRT67017.1"/>
    <property type="molecule type" value="Genomic_DNA"/>
</dbReference>
<protein>
    <submittedName>
        <fullName evidence="2">Uncharacterized protein</fullName>
    </submittedName>
</protein>
<feature type="signal peptide" evidence="1">
    <location>
        <begin position="1"/>
        <end position="20"/>
    </location>
</feature>
<accession>A0ABZ1D355</accession>
<dbReference type="InterPro" id="IPR045469">
    <property type="entry name" value="Nis1"/>
</dbReference>
<evidence type="ECO:0000256" key="1">
    <source>
        <dbReference type="SAM" id="SignalP"/>
    </source>
</evidence>
<name>A0ABZ1D355_9TREE</name>
<proteinExistence type="predicted"/>
<keyword evidence="1" id="KW-0732">Signal</keyword>
<dbReference type="Pfam" id="PF19271">
    <property type="entry name" value="Nis1"/>
    <property type="match status" value="1"/>
</dbReference>
<dbReference type="Proteomes" id="UP001329825">
    <property type="component" value="Chromosome 5"/>
</dbReference>
<dbReference type="RefSeq" id="XP_062791757.1">
    <property type="nucleotide sequence ID" value="XM_062935706.1"/>
</dbReference>
<sequence>MKFFASAIYLLSTLSMFANARVGSVTIAPAQVIPGENITVTVYSASYIQNWDDFGMIWGMKNDQLDNCQSCLGQELGYVNLYGNATHGNTTYSVQIPKGTNTGTYTFVAAVPNLVGASGETSINYFNQTMNVISNAKVRRT</sequence>
<dbReference type="GeneID" id="87956114"/>
<evidence type="ECO:0000313" key="3">
    <source>
        <dbReference type="Proteomes" id="UP001329825"/>
    </source>
</evidence>